<dbReference type="PANTHER" id="PTHR43284:SF1">
    <property type="entry name" value="ASPARAGINE SYNTHETASE"/>
    <property type="match status" value="1"/>
</dbReference>
<comment type="pathway">
    <text evidence="1">Amino-acid biosynthesis; L-asparagine biosynthesis; L-asparagine from L-aspartate (L-Gln route): step 1/1.</text>
</comment>
<evidence type="ECO:0000256" key="2">
    <source>
        <dbReference type="ARBA" id="ARBA00012737"/>
    </source>
</evidence>
<dbReference type="GO" id="GO:0004066">
    <property type="term" value="F:asparagine synthase (glutamine-hydrolyzing) activity"/>
    <property type="evidence" value="ECO:0007669"/>
    <property type="project" value="UniProtKB-EC"/>
</dbReference>
<dbReference type="InterPro" id="IPR001962">
    <property type="entry name" value="Asn_synthase"/>
</dbReference>
<evidence type="ECO:0000256" key="3">
    <source>
        <dbReference type="ARBA" id="ARBA00048741"/>
    </source>
</evidence>
<accession>A0A103ZUN0</accession>
<gene>
    <name evidence="5" type="ORF">WS90_08375</name>
</gene>
<dbReference type="AlphaFoldDB" id="A0A103ZUN0"/>
<dbReference type="Pfam" id="PF00733">
    <property type="entry name" value="Asn_synthase"/>
    <property type="match status" value="1"/>
</dbReference>
<dbReference type="Proteomes" id="UP000069001">
    <property type="component" value="Unassembled WGS sequence"/>
</dbReference>
<dbReference type="GO" id="GO:0006529">
    <property type="term" value="P:asparagine biosynthetic process"/>
    <property type="evidence" value="ECO:0007669"/>
    <property type="project" value="InterPro"/>
</dbReference>
<reference evidence="5 6" key="1">
    <citation type="submission" date="2015-11" db="EMBL/GenBank/DDBJ databases">
        <title>Expanding the genomic diversity of Burkholderia species for the development of highly accurate diagnostics.</title>
        <authorList>
            <person name="Sahl J."/>
            <person name="Keim P."/>
            <person name="Wagner D."/>
        </authorList>
    </citation>
    <scope>NUCLEOTIDE SEQUENCE [LARGE SCALE GENOMIC DNA]</scope>
    <source>
        <strain evidence="5 6">MSMB1302</strain>
    </source>
</reference>
<dbReference type="SUPFAM" id="SSF52402">
    <property type="entry name" value="Adenine nucleotide alpha hydrolases-like"/>
    <property type="match status" value="1"/>
</dbReference>
<dbReference type="Gene3D" id="3.40.50.620">
    <property type="entry name" value="HUPs"/>
    <property type="match status" value="1"/>
</dbReference>
<protein>
    <recommendedName>
        <fullName evidence="2">asparagine synthase (glutamine-hydrolyzing)</fullName>
        <ecNumber evidence="2">6.3.5.4</ecNumber>
    </recommendedName>
</protein>
<evidence type="ECO:0000313" key="6">
    <source>
        <dbReference type="Proteomes" id="UP000069001"/>
    </source>
</evidence>
<evidence type="ECO:0000259" key="4">
    <source>
        <dbReference type="Pfam" id="PF00733"/>
    </source>
</evidence>
<dbReference type="PANTHER" id="PTHR43284">
    <property type="entry name" value="ASPARAGINE SYNTHETASE (GLUTAMINE-HYDROLYZING)"/>
    <property type="match status" value="1"/>
</dbReference>
<feature type="domain" description="Asparagine synthetase" evidence="4">
    <location>
        <begin position="94"/>
        <end position="224"/>
    </location>
</feature>
<proteinExistence type="predicted"/>
<dbReference type="EMBL" id="LOYH01000027">
    <property type="protein sequence ID" value="KVK86272.1"/>
    <property type="molecule type" value="Genomic_DNA"/>
</dbReference>
<sequence>MIVGTRDPFGFDRLHYHPRSGAAASGIRAVLRASAQPAGEPDAAAIAGYLSGERLVGRTVLRDVRAVPPGHALIRSPQGLAVQPAPARPQHADLETVLRASLQRALDSGKRVALALSGGLDSALLLALLRELGAQRHVTSYILVTDMPDYCERDAALELAGRMQANVKLVRMNEADFVAALPRTTHAVEEPMFNLHPVAKLLLAEAMAADGVEVAVTGDGADQVLRRDQSANYLPLCHALFDAASVDLHPPFVDDAVVAHLTGIAPDPDKQCLRDLGARLNLPDRLVHGPKRGRLAPAMDLATLLDRDRARVLADTLGLAAPTLQTDQERVLWTTLSLILDHFDQFDHSDRLDAPLDAAHRPT</sequence>
<comment type="caution">
    <text evidence="5">The sequence shown here is derived from an EMBL/GenBank/DDBJ whole genome shotgun (WGS) entry which is preliminary data.</text>
</comment>
<evidence type="ECO:0000256" key="1">
    <source>
        <dbReference type="ARBA" id="ARBA00005187"/>
    </source>
</evidence>
<comment type="catalytic activity">
    <reaction evidence="3">
        <text>L-aspartate + L-glutamine + ATP + H2O = L-asparagine + L-glutamate + AMP + diphosphate + H(+)</text>
        <dbReference type="Rhea" id="RHEA:12228"/>
        <dbReference type="ChEBI" id="CHEBI:15377"/>
        <dbReference type="ChEBI" id="CHEBI:15378"/>
        <dbReference type="ChEBI" id="CHEBI:29985"/>
        <dbReference type="ChEBI" id="CHEBI:29991"/>
        <dbReference type="ChEBI" id="CHEBI:30616"/>
        <dbReference type="ChEBI" id="CHEBI:33019"/>
        <dbReference type="ChEBI" id="CHEBI:58048"/>
        <dbReference type="ChEBI" id="CHEBI:58359"/>
        <dbReference type="ChEBI" id="CHEBI:456215"/>
        <dbReference type="EC" id="6.3.5.4"/>
    </reaction>
</comment>
<dbReference type="InterPro" id="IPR014729">
    <property type="entry name" value="Rossmann-like_a/b/a_fold"/>
</dbReference>
<dbReference type="EC" id="6.3.5.4" evidence="2"/>
<dbReference type="InterPro" id="IPR051786">
    <property type="entry name" value="ASN_synthetase/amidase"/>
</dbReference>
<evidence type="ECO:0000313" key="5">
    <source>
        <dbReference type="EMBL" id="KVK86272.1"/>
    </source>
</evidence>
<dbReference type="RefSeq" id="WP_059728507.1">
    <property type="nucleotide sequence ID" value="NZ_LOYH01000027.1"/>
</dbReference>
<organism evidence="5 6">
    <name type="scientific">Burkholderia cepacia</name>
    <name type="common">Pseudomonas cepacia</name>
    <dbReference type="NCBI Taxonomy" id="292"/>
    <lineage>
        <taxon>Bacteria</taxon>
        <taxon>Pseudomonadati</taxon>
        <taxon>Pseudomonadota</taxon>
        <taxon>Betaproteobacteria</taxon>
        <taxon>Burkholderiales</taxon>
        <taxon>Burkholderiaceae</taxon>
        <taxon>Burkholderia</taxon>
        <taxon>Burkholderia cepacia complex</taxon>
    </lineage>
</organism>
<name>A0A103ZUN0_BURCE</name>